<feature type="non-terminal residue" evidence="1">
    <location>
        <position position="53"/>
    </location>
</feature>
<proteinExistence type="predicted"/>
<dbReference type="AlphaFoldDB" id="A0A024W9X4"/>
<accession>A0A024W9X4</accession>
<dbReference type="Proteomes" id="UP000030708">
    <property type="component" value="Unassembled WGS sequence"/>
</dbReference>
<evidence type="ECO:0000313" key="2">
    <source>
        <dbReference type="Proteomes" id="UP000030708"/>
    </source>
</evidence>
<reference evidence="1 2" key="1">
    <citation type="submission" date="2013-02" db="EMBL/GenBank/DDBJ databases">
        <title>The Genome Annotation of Plasmodium falciparum Tanzania (2000708).</title>
        <authorList>
            <consortium name="The Broad Institute Genome Sequencing Platform"/>
            <consortium name="The Broad Institute Genome Sequencing Center for Infectious Disease"/>
            <person name="Neafsey D."/>
            <person name="Hoffman S."/>
            <person name="Volkman S."/>
            <person name="Rosenthal P."/>
            <person name="Walker B."/>
            <person name="Young S.K."/>
            <person name="Zeng Q."/>
            <person name="Gargeya S."/>
            <person name="Fitzgerald M."/>
            <person name="Haas B."/>
            <person name="Abouelleil A."/>
            <person name="Allen A.W."/>
            <person name="Alvarado L."/>
            <person name="Arachchi H.M."/>
            <person name="Berlin A.M."/>
            <person name="Chapman S.B."/>
            <person name="Gainer-Dewar J."/>
            <person name="Goldberg J."/>
            <person name="Griggs A."/>
            <person name="Gujja S."/>
            <person name="Hansen M."/>
            <person name="Howarth C."/>
            <person name="Imamovic A."/>
            <person name="Ireland A."/>
            <person name="Larimer J."/>
            <person name="McCowan C."/>
            <person name="Murphy C."/>
            <person name="Pearson M."/>
            <person name="Poon T.W."/>
            <person name="Priest M."/>
            <person name="Roberts A."/>
            <person name="Saif S."/>
            <person name="Shea T."/>
            <person name="Sisk P."/>
            <person name="Sykes S."/>
            <person name="Wortman J."/>
            <person name="Nusbaum C."/>
            <person name="Birren B."/>
        </authorList>
    </citation>
    <scope>NUCLEOTIDE SEQUENCE [LARGE SCALE GENOMIC DNA]</scope>
    <source>
        <strain evidence="2">Tanzania (2000708)</strain>
    </source>
</reference>
<name>A0A024W9X4_PLAFA</name>
<evidence type="ECO:0000313" key="1">
    <source>
        <dbReference type="EMBL" id="ETW37363.1"/>
    </source>
</evidence>
<protein>
    <submittedName>
        <fullName evidence="1">Dynein heavy chain-like protein</fullName>
    </submittedName>
</protein>
<reference evidence="1 2" key="2">
    <citation type="submission" date="2013-02" db="EMBL/GenBank/DDBJ databases">
        <title>The Genome Sequence of Plasmodium falciparum Tanzania (2000708).</title>
        <authorList>
            <consortium name="The Broad Institute Genome Sequencing Platform"/>
            <consortium name="The Broad Institute Genome Sequencing Center for Infectious Disease"/>
            <person name="Neafsey D."/>
            <person name="Cheeseman I."/>
            <person name="Volkman S."/>
            <person name="Adams J."/>
            <person name="Walker B."/>
            <person name="Young S.K."/>
            <person name="Zeng Q."/>
            <person name="Gargeya S."/>
            <person name="Fitzgerald M."/>
            <person name="Haas B."/>
            <person name="Abouelleil A."/>
            <person name="Alvarado L."/>
            <person name="Arachchi H.M."/>
            <person name="Berlin A.M."/>
            <person name="Chapman S.B."/>
            <person name="Dewar J."/>
            <person name="Goldberg J."/>
            <person name="Griggs A."/>
            <person name="Gujja S."/>
            <person name="Hansen M."/>
            <person name="Howarth C."/>
            <person name="Imamovic A."/>
            <person name="Larimer J."/>
            <person name="McCowan C."/>
            <person name="Murphy C."/>
            <person name="Neiman D."/>
            <person name="Pearson M."/>
            <person name="Priest M."/>
            <person name="Roberts A."/>
            <person name="Saif S."/>
            <person name="Shea T."/>
            <person name="Sisk P."/>
            <person name="Sykes S."/>
            <person name="Wortman J."/>
            <person name="Nusbaum C."/>
            <person name="Birren B."/>
        </authorList>
    </citation>
    <scope>NUCLEOTIDE SEQUENCE [LARGE SCALE GENOMIC DNA]</scope>
    <source>
        <strain evidence="2">Tanzania (2000708)</strain>
    </source>
</reference>
<organism evidence="1 2">
    <name type="scientific">Plasmodium falciparum Tanzania</name>
    <name type="common">2000708</name>
    <dbReference type="NCBI Taxonomy" id="1036725"/>
    <lineage>
        <taxon>Eukaryota</taxon>
        <taxon>Sar</taxon>
        <taxon>Alveolata</taxon>
        <taxon>Apicomplexa</taxon>
        <taxon>Aconoidasida</taxon>
        <taxon>Haemosporida</taxon>
        <taxon>Plasmodiidae</taxon>
        <taxon>Plasmodium</taxon>
        <taxon>Plasmodium (Laverania)</taxon>
    </lineage>
</organism>
<dbReference type="EMBL" id="KI926370">
    <property type="protein sequence ID" value="ETW37363.1"/>
    <property type="molecule type" value="Genomic_DNA"/>
</dbReference>
<sequence length="53" mass="6405">MKLMIEQQTETEDKKKKAEILSKKLDEQFIIIDQRKEVVRKELSEVEPKFREA</sequence>
<gene>
    <name evidence="1" type="ORF">PFTANZ_01975</name>
</gene>